<keyword evidence="2" id="KW-1185">Reference proteome</keyword>
<protein>
    <submittedName>
        <fullName evidence="1">Uncharacterized protein</fullName>
    </submittedName>
</protein>
<organism evidence="1 2">
    <name type="scientific">Cirrhinus mrigala</name>
    <name type="common">Mrigala</name>
    <dbReference type="NCBI Taxonomy" id="683832"/>
    <lineage>
        <taxon>Eukaryota</taxon>
        <taxon>Metazoa</taxon>
        <taxon>Chordata</taxon>
        <taxon>Craniata</taxon>
        <taxon>Vertebrata</taxon>
        <taxon>Euteleostomi</taxon>
        <taxon>Actinopterygii</taxon>
        <taxon>Neopterygii</taxon>
        <taxon>Teleostei</taxon>
        <taxon>Ostariophysi</taxon>
        <taxon>Cypriniformes</taxon>
        <taxon>Cyprinidae</taxon>
        <taxon>Labeoninae</taxon>
        <taxon>Labeonini</taxon>
        <taxon>Cirrhinus</taxon>
    </lineage>
</organism>
<accession>A0ABD0P2E9</accession>
<proteinExistence type="predicted"/>
<sequence length="59" mass="6358">VIPLHLMYRPANTIPYATVETDLDGVYVKYCVMDSTGRLIARVVALSSTGSINGPTETS</sequence>
<evidence type="ECO:0000313" key="2">
    <source>
        <dbReference type="Proteomes" id="UP001529510"/>
    </source>
</evidence>
<dbReference type="EMBL" id="JAMKFB020000018">
    <property type="protein sequence ID" value="KAL0168187.1"/>
    <property type="molecule type" value="Genomic_DNA"/>
</dbReference>
<reference evidence="1 2" key="1">
    <citation type="submission" date="2024-05" db="EMBL/GenBank/DDBJ databases">
        <title>Genome sequencing and assembly of Indian major carp, Cirrhinus mrigala (Hamilton, 1822).</title>
        <authorList>
            <person name="Mohindra V."/>
            <person name="Chowdhury L.M."/>
            <person name="Lal K."/>
            <person name="Jena J.K."/>
        </authorList>
    </citation>
    <scope>NUCLEOTIDE SEQUENCE [LARGE SCALE GENOMIC DNA]</scope>
    <source>
        <strain evidence="1">CM1030</strain>
        <tissue evidence="1">Blood</tissue>
    </source>
</reference>
<dbReference type="Proteomes" id="UP001529510">
    <property type="component" value="Unassembled WGS sequence"/>
</dbReference>
<comment type="caution">
    <text evidence="1">The sequence shown here is derived from an EMBL/GenBank/DDBJ whole genome shotgun (WGS) entry which is preliminary data.</text>
</comment>
<dbReference type="AlphaFoldDB" id="A0ABD0P2E9"/>
<evidence type="ECO:0000313" key="1">
    <source>
        <dbReference type="EMBL" id="KAL0168187.1"/>
    </source>
</evidence>
<dbReference type="PANTHER" id="PTHR47091:SF1">
    <property type="entry name" value="ALPHA-PROTEIN KINASE 3"/>
    <property type="match status" value="1"/>
</dbReference>
<gene>
    <name evidence="1" type="ORF">M9458_036409</name>
</gene>
<name>A0ABD0P2E9_CIRMR</name>
<feature type="non-terminal residue" evidence="1">
    <location>
        <position position="1"/>
    </location>
</feature>
<feature type="non-terminal residue" evidence="1">
    <location>
        <position position="59"/>
    </location>
</feature>
<dbReference type="PANTHER" id="PTHR47091">
    <property type="entry name" value="ALPHA-PROTEIN KINASE 2-RELATED"/>
    <property type="match status" value="1"/>
</dbReference>
<dbReference type="GO" id="GO:0004674">
    <property type="term" value="F:protein serine/threonine kinase activity"/>
    <property type="evidence" value="ECO:0007669"/>
    <property type="project" value="UniProtKB-EC"/>
</dbReference>